<dbReference type="EC" id="2.2.1.2" evidence="4 11"/>
<evidence type="ECO:0000256" key="2">
    <source>
        <dbReference type="ARBA" id="ARBA00004857"/>
    </source>
</evidence>
<keyword evidence="8 11" id="KW-0570">Pentose shunt</keyword>
<reference evidence="13" key="4">
    <citation type="submission" date="2025-09" db="UniProtKB">
        <authorList>
            <consortium name="Ensembl"/>
        </authorList>
    </citation>
    <scope>IDENTIFICATION</scope>
    <source>
        <strain evidence="13">17573</strain>
    </source>
</reference>
<comment type="subcellular location">
    <subcellularLocation>
        <location evidence="1">Cytoplasm</location>
    </subcellularLocation>
</comment>
<reference evidence="14" key="1">
    <citation type="journal article" date="2007" name="Science">
        <title>Evolutionary and biomedical insights from the rhesus macaque genome.</title>
        <authorList>
            <person name="Gibbs R.A."/>
            <person name="Rogers J."/>
            <person name="Katze M.G."/>
            <person name="Bumgarner R."/>
            <person name="Weinstock G.M."/>
            <person name="Mardis E.R."/>
            <person name="Remington K.A."/>
            <person name="Strausberg R.L."/>
            <person name="Venter J.C."/>
            <person name="Wilson R.K."/>
            <person name="Batzer M.A."/>
            <person name="Bustamante C.D."/>
            <person name="Eichler E.E."/>
            <person name="Hahn M.W."/>
            <person name="Hardison R.C."/>
            <person name="Makova K.D."/>
            <person name="Miller W."/>
            <person name="Milosavljevic A."/>
            <person name="Palermo R.E."/>
            <person name="Siepel A."/>
            <person name="Sikela J.M."/>
            <person name="Attaway T."/>
            <person name="Bell S."/>
            <person name="Bernard K.E."/>
            <person name="Buhay C.J."/>
            <person name="Chandrabose M.N."/>
            <person name="Dao M."/>
            <person name="Davis C."/>
            <person name="Delehaunty K.D."/>
            <person name="Ding Y."/>
            <person name="Dinh H.H."/>
            <person name="Dugan-Rocha S."/>
            <person name="Fulton L.A."/>
            <person name="Gabisi R.A."/>
            <person name="Garner T.T."/>
            <person name="Godfrey J."/>
            <person name="Hawes A.C."/>
            <person name="Hernandez J."/>
            <person name="Hines S."/>
            <person name="Holder M."/>
            <person name="Hume J."/>
            <person name="Jhangiani S.N."/>
            <person name="Joshi V."/>
            <person name="Khan Z.M."/>
            <person name="Kirkness E.F."/>
            <person name="Cree A."/>
            <person name="Fowler R.G."/>
            <person name="Lee S."/>
            <person name="Lewis L.R."/>
            <person name="Li Z."/>
            <person name="Liu Y.-S."/>
            <person name="Moore S.M."/>
            <person name="Muzny D."/>
            <person name="Nazareth L.V."/>
            <person name="Ngo D.N."/>
            <person name="Okwuonu G.O."/>
            <person name="Pai G."/>
            <person name="Parker D."/>
            <person name="Paul H.A."/>
            <person name="Pfannkoch C."/>
            <person name="Pohl C.S."/>
            <person name="Rogers Y.-H.C."/>
            <person name="Ruiz S.J."/>
            <person name="Sabo A."/>
            <person name="Santibanez J."/>
            <person name="Schneider B.W."/>
            <person name="Smith S.M."/>
            <person name="Sodergren E."/>
            <person name="Svatek A.F."/>
            <person name="Utterback T.R."/>
            <person name="Vattathil S."/>
            <person name="Warren W."/>
            <person name="White C.S."/>
            <person name="Chinwalla A.T."/>
            <person name="Feng Y."/>
            <person name="Halpern A.L."/>
            <person name="Hillier L.W."/>
            <person name="Huang X."/>
            <person name="Minx P."/>
            <person name="Nelson J.O."/>
            <person name="Pepin K.H."/>
            <person name="Qin X."/>
            <person name="Sutton G.G."/>
            <person name="Venter E."/>
            <person name="Walenz B.P."/>
            <person name="Wallis J.W."/>
            <person name="Worley K.C."/>
            <person name="Yang S.-P."/>
            <person name="Jones S.M."/>
            <person name="Marra M.A."/>
            <person name="Rocchi M."/>
            <person name="Schein J.E."/>
            <person name="Baertsch R."/>
            <person name="Clarke L."/>
            <person name="Csuros M."/>
            <person name="Glasscock J."/>
            <person name="Harris R.A."/>
            <person name="Havlak P."/>
            <person name="Jackson A.R."/>
            <person name="Jiang H."/>
            <person name="Liu Y."/>
            <person name="Messina D.N."/>
            <person name="Shen Y."/>
            <person name="Song H.X.-Z."/>
            <person name="Wylie T."/>
            <person name="Zhang L."/>
            <person name="Birney E."/>
            <person name="Han K."/>
            <person name="Konkel M.K."/>
            <person name="Lee J."/>
            <person name="Smit A.F.A."/>
            <person name="Ullmer B."/>
            <person name="Wang H."/>
            <person name="Xing J."/>
            <person name="Burhans R."/>
            <person name="Cheng Z."/>
            <person name="Karro J.E."/>
            <person name="Ma J."/>
            <person name="Raney B."/>
            <person name="She X."/>
            <person name="Cox M.J."/>
            <person name="Demuth J.P."/>
            <person name="Dumas L.J."/>
            <person name="Han S.-G."/>
            <person name="Hopkins J."/>
            <person name="Karimpour-Fard A."/>
            <person name="Kim Y.H."/>
            <person name="Pollack J.R."/>
            <person name="Vinar T."/>
            <person name="Addo-Quaye C."/>
            <person name="Degenhardt J."/>
            <person name="Denby A."/>
            <person name="Hubisz M.J."/>
            <person name="Indap A."/>
            <person name="Kosiol C."/>
            <person name="Lahn B.T."/>
            <person name="Lawson H.A."/>
            <person name="Marklein A."/>
            <person name="Nielsen R."/>
            <person name="Vallender E.J."/>
            <person name="Clark A.G."/>
            <person name="Ferguson B."/>
            <person name="Hernandez R.D."/>
            <person name="Hirani K."/>
            <person name="Kehrer-Sawatzki H."/>
            <person name="Kolb J."/>
            <person name="Patil S."/>
            <person name="Pu L.-L."/>
            <person name="Ren Y."/>
            <person name="Smith D.G."/>
            <person name="Wheeler D.A."/>
            <person name="Schenck I."/>
            <person name="Ball E.V."/>
            <person name="Chen R."/>
            <person name="Cooper D.N."/>
            <person name="Giardine B."/>
            <person name="Hsu F."/>
            <person name="Kent W.J."/>
            <person name="Lesk A."/>
            <person name="Nelson D.L."/>
            <person name="O'brien W.E."/>
            <person name="Pruefer K."/>
            <person name="Stenson P.D."/>
            <person name="Wallace J.C."/>
            <person name="Ke H."/>
            <person name="Liu X.-M."/>
            <person name="Wang P."/>
            <person name="Xiang A.P."/>
            <person name="Yang F."/>
            <person name="Barber G.P."/>
            <person name="Haussler D."/>
            <person name="Karolchik D."/>
            <person name="Kern A.D."/>
            <person name="Kuhn R.M."/>
            <person name="Smith K.E."/>
            <person name="Zwieg A.S."/>
        </authorList>
    </citation>
    <scope>NUCLEOTIDE SEQUENCE [LARGE SCALE GENOMIC DNA]</scope>
    <source>
        <strain evidence="14">17573</strain>
    </source>
</reference>
<feature type="region of interest" description="Disordered" evidence="12">
    <location>
        <begin position="85"/>
        <end position="131"/>
    </location>
</feature>
<dbReference type="FunCoup" id="A0A5F8AA30">
    <property type="interactions" value="2032"/>
</dbReference>
<dbReference type="InterPro" id="IPR004730">
    <property type="entry name" value="Transaldolase_1"/>
</dbReference>
<accession>A0A5F8AA30</accession>
<evidence type="ECO:0000256" key="3">
    <source>
        <dbReference type="ARBA" id="ARBA00008012"/>
    </source>
</evidence>
<gene>
    <name evidence="13 15" type="primary">TALDO1</name>
</gene>
<dbReference type="GO" id="GO:0005737">
    <property type="term" value="C:cytoplasm"/>
    <property type="evidence" value="ECO:0007669"/>
    <property type="project" value="UniProtKB-SubCell"/>
</dbReference>
<dbReference type="GO" id="GO:0009052">
    <property type="term" value="P:pentose-phosphate shunt, non-oxidative branch"/>
    <property type="evidence" value="ECO:0000318"/>
    <property type="project" value="GO_Central"/>
</dbReference>
<dbReference type="CDD" id="cd00957">
    <property type="entry name" value="Transaldolase_TalAB"/>
    <property type="match status" value="1"/>
</dbReference>
<evidence type="ECO:0000313" key="15">
    <source>
        <dbReference type="VGNC" id="VGNC:78096"/>
    </source>
</evidence>
<keyword evidence="9" id="KW-0704">Schiff base</keyword>
<keyword evidence="14" id="KW-1185">Reference proteome</keyword>
<dbReference type="Pfam" id="PF00923">
    <property type="entry name" value="TAL_FSA"/>
    <property type="match status" value="1"/>
</dbReference>
<keyword evidence="7 11" id="KW-0808">Transferase</keyword>
<dbReference type="SMR" id="A0A5F8AA30"/>
<dbReference type="PANTHER" id="PTHR10683:SF18">
    <property type="entry name" value="TRANSALDOLASE"/>
    <property type="match status" value="1"/>
</dbReference>
<dbReference type="PROSITE" id="PS00958">
    <property type="entry name" value="TRANSALDOLASE_2"/>
    <property type="match status" value="1"/>
</dbReference>
<dbReference type="UniPathway" id="UPA00115">
    <property type="reaction ID" value="UER00414"/>
</dbReference>
<evidence type="ECO:0000256" key="8">
    <source>
        <dbReference type="ARBA" id="ARBA00023126"/>
    </source>
</evidence>
<dbReference type="GO" id="GO:0005975">
    <property type="term" value="P:carbohydrate metabolic process"/>
    <property type="evidence" value="ECO:0007669"/>
    <property type="project" value="InterPro"/>
</dbReference>
<dbReference type="AlphaFoldDB" id="A0A5F8AA30"/>
<dbReference type="Ensembl" id="ENSMMUT00000095848.1">
    <property type="protein sequence ID" value="ENSMMUP00000074798.1"/>
    <property type="gene ID" value="ENSMMUG00000007510.4"/>
</dbReference>
<name>A0A5F8AA30_MACMU</name>
<reference evidence="13" key="3">
    <citation type="submission" date="2025-08" db="UniProtKB">
        <authorList>
            <consortium name="Ensembl"/>
        </authorList>
    </citation>
    <scope>IDENTIFICATION</scope>
    <source>
        <strain evidence="13">17573</strain>
    </source>
</reference>
<evidence type="ECO:0000313" key="13">
    <source>
        <dbReference type="Ensembl" id="ENSMMUP00000074798.1"/>
    </source>
</evidence>
<dbReference type="ExpressionAtlas" id="A0A5F8AA30">
    <property type="expression patterns" value="baseline"/>
</dbReference>
<comment type="pathway">
    <text evidence="2 11">Carbohydrate degradation; pentose phosphate pathway; D-glyceraldehyde 3-phosphate and beta-D-fructose 6-phosphate from D-ribose 5-phosphate and D-xylulose 5-phosphate (non-oxidative stage): step 2/3.</text>
</comment>
<dbReference type="Bgee" id="ENSMMUG00000007510">
    <property type="expression patterns" value="Expressed in adipose tissue and 23 other cell types or tissues"/>
</dbReference>
<dbReference type="NCBIfam" id="TIGR00874">
    <property type="entry name" value="talAB"/>
    <property type="match status" value="1"/>
</dbReference>
<organism evidence="13 14">
    <name type="scientific">Macaca mulatta</name>
    <name type="common">Rhesus macaque</name>
    <dbReference type="NCBI Taxonomy" id="9544"/>
    <lineage>
        <taxon>Eukaryota</taxon>
        <taxon>Metazoa</taxon>
        <taxon>Chordata</taxon>
        <taxon>Craniata</taxon>
        <taxon>Vertebrata</taxon>
        <taxon>Euteleostomi</taxon>
        <taxon>Mammalia</taxon>
        <taxon>Eutheria</taxon>
        <taxon>Euarchontoglires</taxon>
        <taxon>Primates</taxon>
        <taxon>Haplorrhini</taxon>
        <taxon>Catarrhini</taxon>
        <taxon>Cercopithecidae</taxon>
        <taxon>Cercopithecinae</taxon>
        <taxon>Macaca</taxon>
    </lineage>
</organism>
<dbReference type="GO" id="GO:0004801">
    <property type="term" value="F:transaldolase activity"/>
    <property type="evidence" value="ECO:0000318"/>
    <property type="project" value="GO_Central"/>
</dbReference>
<dbReference type="InterPro" id="IPR018225">
    <property type="entry name" value="Transaldolase_AS"/>
</dbReference>
<proteinExistence type="inferred from homology"/>
<dbReference type="GO" id="GO:0005634">
    <property type="term" value="C:nucleus"/>
    <property type="evidence" value="ECO:0000318"/>
    <property type="project" value="GO_Central"/>
</dbReference>
<comment type="function">
    <text evidence="11">Catalyzes the rate-limiting step of the non-oxidative phase in the pentose phosphate pathway. Catalyzes the reversible conversion of sedheptulose-7-phosphate and D-glyceraldehyde 3-phosphate into erythrose-4-phosphate and beta-D-fructose 6-phosphate.</text>
</comment>
<dbReference type="Proteomes" id="UP000006718">
    <property type="component" value="Chromosome 14"/>
</dbReference>
<dbReference type="VGNC" id="VGNC:78096">
    <property type="gene designation" value="TALDO1"/>
</dbReference>
<evidence type="ECO:0000256" key="6">
    <source>
        <dbReference type="ARBA" id="ARBA00022490"/>
    </source>
</evidence>
<dbReference type="OMA" id="THAEFLW"/>
<dbReference type="HAMAP" id="MF_00492">
    <property type="entry name" value="Transaldolase_1"/>
    <property type="match status" value="1"/>
</dbReference>
<dbReference type="InterPro" id="IPR013785">
    <property type="entry name" value="Aldolase_TIM"/>
</dbReference>
<protein>
    <recommendedName>
        <fullName evidence="5 11">Transaldolase</fullName>
        <ecNumber evidence="4 11">2.2.1.2</ecNumber>
    </recommendedName>
</protein>
<dbReference type="PANTHER" id="PTHR10683">
    <property type="entry name" value="TRANSALDOLASE"/>
    <property type="match status" value="1"/>
</dbReference>
<evidence type="ECO:0000256" key="9">
    <source>
        <dbReference type="ARBA" id="ARBA00023270"/>
    </source>
</evidence>
<dbReference type="Gene3D" id="3.20.20.70">
    <property type="entry name" value="Aldolase class I"/>
    <property type="match status" value="1"/>
</dbReference>
<sequence>MYQELLQVSDGKKPGSWASYACLAVRPDTSGLSTQGYRFPEGCSPPRPAPELCSRPLLCLPHLQGVPRRSLLCFLQRPPTPVLAPPGISPRRAAFGPGGFGPAGSAPGPGPSPSALPVLPAGQEGAEGQPPRVVPVFSQVRPRQLLRTRENPARRTRAAFSALRCATGPWGWSFVLGGGASSRRVGTRWPRPLAPLSDWPAPAGHCGPPARPSRRRRSCSPLGLAMSSSPVKRQRMESALDQLKQFTTVVADTGDFHAIDEYKPQDATTNPSLILAAAQMPAYQELVEEAITYGRKLGGSQQDQIKNAIDKLFVLFGAEILKKIPGRVSTEVDARLSFDKDAMVARARRLIELYKEAGISKDRILIKLSSTWEGIQAGKELEEQHGIHCNMTLLFSFAQAVACAEAGVTLISPFVGRILDWHVANTDKKSYEPLEDPGVKSVTKIYNYYKKFGYKTIVMGASFRNTGEIKALAGCDFLTISPKLLGELLQDNAKLVPVLSAKAAQASDLEKIHLDEKSFRWLHNEDQMAVEKLSDGIRKFAADAVKLERMLTVSVVWGGPHVPSPMRAQAWMSGFKLGRVKTCMRPQVSFTCCPASGAC</sequence>
<dbReference type="VEuPathDB" id="HostDB:ENSMMUG00000007510"/>
<evidence type="ECO:0000256" key="10">
    <source>
        <dbReference type="ARBA" id="ARBA00051072"/>
    </source>
</evidence>
<comment type="catalytic activity">
    <reaction evidence="10">
        <text>D-sedoheptulose 7-phosphate + D-glyceraldehyde 3-phosphate = D-erythrose 4-phosphate + beta-D-fructose 6-phosphate</text>
        <dbReference type="Rhea" id="RHEA:17053"/>
        <dbReference type="ChEBI" id="CHEBI:16897"/>
        <dbReference type="ChEBI" id="CHEBI:57483"/>
        <dbReference type="ChEBI" id="CHEBI:57634"/>
        <dbReference type="ChEBI" id="CHEBI:59776"/>
        <dbReference type="EC" id="2.2.1.2"/>
    </reaction>
    <physiologicalReaction direction="left-to-right" evidence="10">
        <dbReference type="Rhea" id="RHEA:17054"/>
    </physiologicalReaction>
    <physiologicalReaction direction="right-to-left" evidence="10">
        <dbReference type="Rhea" id="RHEA:17055"/>
    </physiologicalReaction>
</comment>
<evidence type="ECO:0000256" key="4">
    <source>
        <dbReference type="ARBA" id="ARBA00013151"/>
    </source>
</evidence>
<evidence type="ECO:0000256" key="5">
    <source>
        <dbReference type="ARBA" id="ARBA00018292"/>
    </source>
</evidence>
<evidence type="ECO:0000256" key="7">
    <source>
        <dbReference type="ARBA" id="ARBA00022679"/>
    </source>
</evidence>
<dbReference type="InterPro" id="IPR001585">
    <property type="entry name" value="TAL/FSA"/>
</dbReference>
<dbReference type="GeneTree" id="ENSGT00390000017361"/>
<dbReference type="STRING" id="9544.ENSMMUP00000074798"/>
<dbReference type="NCBIfam" id="NF009001">
    <property type="entry name" value="PRK12346.1"/>
    <property type="match status" value="1"/>
</dbReference>
<keyword evidence="6" id="KW-0963">Cytoplasm</keyword>
<dbReference type="InParanoid" id="A0A5F8AA30"/>
<dbReference type="PROSITE" id="PS01054">
    <property type="entry name" value="TRANSALDOLASE_1"/>
    <property type="match status" value="1"/>
</dbReference>
<evidence type="ECO:0000313" key="14">
    <source>
        <dbReference type="Proteomes" id="UP000006718"/>
    </source>
</evidence>
<reference evidence="13" key="2">
    <citation type="submission" date="2019-01" db="EMBL/GenBank/DDBJ databases">
        <authorList>
            <person name="Graves T."/>
            <person name="Eichler E.E."/>
            <person name="Wilson R.K."/>
        </authorList>
    </citation>
    <scope>NUCLEOTIDE SEQUENCE [LARGE SCALE GENOMIC DNA]</scope>
    <source>
        <strain evidence="13">17573</strain>
    </source>
</reference>
<comment type="similarity">
    <text evidence="3">Belongs to the transaldolase family. Type 1 subfamily.</text>
</comment>
<evidence type="ECO:0000256" key="1">
    <source>
        <dbReference type="ARBA" id="ARBA00004496"/>
    </source>
</evidence>
<dbReference type="FunFam" id="3.20.20.70:FF:000002">
    <property type="entry name" value="Transaldolase"/>
    <property type="match status" value="1"/>
</dbReference>
<evidence type="ECO:0000256" key="12">
    <source>
        <dbReference type="SAM" id="MobiDB-lite"/>
    </source>
</evidence>
<evidence type="ECO:0000256" key="11">
    <source>
        <dbReference type="RuleBase" id="RU000501"/>
    </source>
</evidence>
<dbReference type="SUPFAM" id="SSF51569">
    <property type="entry name" value="Aldolase"/>
    <property type="match status" value="1"/>
</dbReference>